<comment type="caution">
    <text evidence="2">The sequence shown here is derived from an EMBL/GenBank/DDBJ whole genome shotgun (WGS) entry which is preliminary data.</text>
</comment>
<dbReference type="AlphaFoldDB" id="A0A392VPQ7"/>
<feature type="compositionally biased region" description="Basic and acidic residues" evidence="1">
    <location>
        <begin position="16"/>
        <end position="26"/>
    </location>
</feature>
<reference evidence="2 3" key="1">
    <citation type="journal article" date="2018" name="Front. Plant Sci.">
        <title>Red Clover (Trifolium pratense) and Zigzag Clover (T. medium) - A Picture of Genomic Similarities and Differences.</title>
        <authorList>
            <person name="Dluhosova J."/>
            <person name="Istvanek J."/>
            <person name="Nedelnik J."/>
            <person name="Repkova J."/>
        </authorList>
    </citation>
    <scope>NUCLEOTIDE SEQUENCE [LARGE SCALE GENOMIC DNA]</scope>
    <source>
        <strain evidence="3">cv. 10/8</strain>
        <tissue evidence="2">Leaf</tissue>
    </source>
</reference>
<feature type="region of interest" description="Disordered" evidence="1">
    <location>
        <begin position="1"/>
        <end position="26"/>
    </location>
</feature>
<sequence>AAPTHPVPVDLRSAPRRRDPGGIPRD</sequence>
<proteinExistence type="predicted"/>
<name>A0A392VPQ7_9FABA</name>
<feature type="non-terminal residue" evidence="2">
    <location>
        <position position="1"/>
    </location>
</feature>
<evidence type="ECO:0000313" key="3">
    <source>
        <dbReference type="Proteomes" id="UP000265520"/>
    </source>
</evidence>
<keyword evidence="3" id="KW-1185">Reference proteome</keyword>
<dbReference type="Proteomes" id="UP000265520">
    <property type="component" value="Unassembled WGS sequence"/>
</dbReference>
<evidence type="ECO:0000313" key="2">
    <source>
        <dbReference type="EMBL" id="MCI89857.1"/>
    </source>
</evidence>
<protein>
    <submittedName>
        <fullName evidence="2">Uncharacterized protein</fullName>
    </submittedName>
</protein>
<organism evidence="2 3">
    <name type="scientific">Trifolium medium</name>
    <dbReference type="NCBI Taxonomy" id="97028"/>
    <lineage>
        <taxon>Eukaryota</taxon>
        <taxon>Viridiplantae</taxon>
        <taxon>Streptophyta</taxon>
        <taxon>Embryophyta</taxon>
        <taxon>Tracheophyta</taxon>
        <taxon>Spermatophyta</taxon>
        <taxon>Magnoliopsida</taxon>
        <taxon>eudicotyledons</taxon>
        <taxon>Gunneridae</taxon>
        <taxon>Pentapetalae</taxon>
        <taxon>rosids</taxon>
        <taxon>fabids</taxon>
        <taxon>Fabales</taxon>
        <taxon>Fabaceae</taxon>
        <taxon>Papilionoideae</taxon>
        <taxon>50 kb inversion clade</taxon>
        <taxon>NPAAA clade</taxon>
        <taxon>Hologalegina</taxon>
        <taxon>IRL clade</taxon>
        <taxon>Trifolieae</taxon>
        <taxon>Trifolium</taxon>
    </lineage>
</organism>
<evidence type="ECO:0000256" key="1">
    <source>
        <dbReference type="SAM" id="MobiDB-lite"/>
    </source>
</evidence>
<accession>A0A392VPQ7</accession>
<dbReference type="EMBL" id="LXQA011229230">
    <property type="protein sequence ID" value="MCI89857.1"/>
    <property type="molecule type" value="Genomic_DNA"/>
</dbReference>